<feature type="region of interest" description="Disordered" evidence="1">
    <location>
        <begin position="1"/>
        <end position="39"/>
    </location>
</feature>
<dbReference type="PANTHER" id="PTHR33112:SF1">
    <property type="entry name" value="HETEROKARYON INCOMPATIBILITY DOMAIN-CONTAINING PROTEIN"/>
    <property type="match status" value="1"/>
</dbReference>
<dbReference type="OrthoDB" id="5428863at2759"/>
<proteinExistence type="predicted"/>
<keyword evidence="4" id="KW-1185">Reference proteome</keyword>
<evidence type="ECO:0000256" key="1">
    <source>
        <dbReference type="SAM" id="MobiDB-lite"/>
    </source>
</evidence>
<dbReference type="Proteomes" id="UP000078559">
    <property type="component" value="Chromosome 9"/>
</dbReference>
<feature type="domain" description="Heterokaryon incompatibility" evidence="2">
    <location>
        <begin position="251"/>
        <end position="386"/>
    </location>
</feature>
<dbReference type="EMBL" id="CM003106">
    <property type="protein sequence ID" value="KUI72616.1"/>
    <property type="molecule type" value="Genomic_DNA"/>
</dbReference>
<evidence type="ECO:0000313" key="3">
    <source>
        <dbReference type="EMBL" id="KUI72616.1"/>
    </source>
</evidence>
<dbReference type="InterPro" id="IPR010730">
    <property type="entry name" value="HET"/>
</dbReference>
<dbReference type="PANTHER" id="PTHR33112">
    <property type="entry name" value="DOMAIN PROTEIN, PUTATIVE-RELATED"/>
    <property type="match status" value="1"/>
</dbReference>
<accession>A0A194W810</accession>
<dbReference type="Pfam" id="PF06985">
    <property type="entry name" value="HET"/>
    <property type="match status" value="1"/>
</dbReference>
<dbReference type="AlphaFoldDB" id="A0A194W810"/>
<evidence type="ECO:0000313" key="4">
    <source>
        <dbReference type="Proteomes" id="UP000078559"/>
    </source>
</evidence>
<protein>
    <submittedName>
        <fullName evidence="3">Heterokaryon incompatibility protein 6, OR allele</fullName>
    </submittedName>
</protein>
<reference evidence="3" key="1">
    <citation type="submission" date="2014-12" db="EMBL/GenBank/DDBJ databases">
        <title>Genome Sequence of Valsa Canker Pathogens Uncovers a Specific Adaption of Colonization on Woody Bark.</title>
        <authorList>
            <person name="Yin Z."/>
            <person name="Liu H."/>
            <person name="Gao X."/>
            <person name="Li Z."/>
            <person name="Song N."/>
            <person name="Ke X."/>
            <person name="Dai Q."/>
            <person name="Wu Y."/>
            <person name="Sun Y."/>
            <person name="Xu J.-R."/>
            <person name="Kang Z.K."/>
            <person name="Wang L."/>
            <person name="Huang L."/>
        </authorList>
    </citation>
    <scope>NUCLEOTIDE SEQUENCE [LARGE SCALE GENOMIC DNA]</scope>
    <source>
        <strain evidence="3">03-8</strain>
    </source>
</reference>
<name>A0A194W810_CYTMA</name>
<evidence type="ECO:0000259" key="2">
    <source>
        <dbReference type="Pfam" id="PF06985"/>
    </source>
</evidence>
<gene>
    <name evidence="3" type="ORF">VM1G_08205</name>
</gene>
<organism evidence="3 4">
    <name type="scientific">Cytospora mali</name>
    <name type="common">Apple Valsa canker fungus</name>
    <name type="synonym">Valsa mali</name>
    <dbReference type="NCBI Taxonomy" id="578113"/>
    <lineage>
        <taxon>Eukaryota</taxon>
        <taxon>Fungi</taxon>
        <taxon>Dikarya</taxon>
        <taxon>Ascomycota</taxon>
        <taxon>Pezizomycotina</taxon>
        <taxon>Sordariomycetes</taxon>
        <taxon>Sordariomycetidae</taxon>
        <taxon>Diaporthales</taxon>
        <taxon>Cytosporaceae</taxon>
        <taxon>Cytospora</taxon>
    </lineage>
</organism>
<sequence length="752" mass="86116">MELHGAREFNPNGDYLDEEVDSGELTKSKNAESRVYSKGHTRRDSLMRLAPDMEYKALVNGLCRPCYEIAKRFLPQSMTAAELRKFGPLHIRNIKLTKKESRCALCNFLSSVVYSATGHQAVQPGQCGEYSLHASAFSEAFFDVQDRPWFIDDDQIVFYISPLYSRGTKAAEWSLRHNTCFMPQDGRTSGIFARELSPQADLGIVREWIQHCNNGHTHPDCNPVVDLELTGFQVIDCETRTLVIWPSPAPYVTLSYVWGTDVADVPEEGGRLPEALPKLIEDAISVSSFLGYRYLWIDRYCIPQDDEEIKTYLVHNMDKIYSESDLTIIASASERPSEGLTGMGMDRADLPFSLRAGCLKVTQIYTNLADEVERSRWNTRGWTYQEGFLSNRRLLFTKSQCYFQCGQLWCTEGIRLPLDTLSRLNSPGQSKLFRIFAWVTNERTALDSVHLDRQQQREEYFVERVREYMKRELTHDKDAFNAFAGVLNYLKSFCGEFLLGDIVGLPIWDTESRWSVGGDGKDILLRSLSWSLTLPYQPLKDTLRAVVPERRDGLPSWTWCGWKSKVLSSRQIEWSEGWRSQDNETSTQTEVGFEFGDGDAIQPAPTCDLAEVLSRDDIKGSARLLLVRGWLAELLVPSTCWNTNYDGECQCGPYRLGRKDVRYLSIVAQCRGLTLTDKGYVLRAWFFSPLVFNLAKDNCRSTMMVLVETSETGIYERLDVLCHVKMEYFVTRPSIEDMAWRFQWELTNFKLG</sequence>